<keyword evidence="2" id="KW-1185">Reference proteome</keyword>
<dbReference type="Pfam" id="PF08641">
    <property type="entry name" value="Mis14"/>
    <property type="match status" value="1"/>
</dbReference>
<dbReference type="PANTHER" id="PTHR31749:SF3">
    <property type="entry name" value="KINETOCHORE-ASSOCIATED PROTEIN NSL1 HOMOLOG"/>
    <property type="match status" value="1"/>
</dbReference>
<protein>
    <submittedName>
        <fullName evidence="1">WGS project CCBQ000000000 data, contig 00097</fullName>
    </submittedName>
</protein>
<dbReference type="PANTHER" id="PTHR31749">
    <property type="entry name" value="KINETOCHORE-ASSOCIATED PROTEIN NSL1 HOMOLOG"/>
    <property type="match status" value="1"/>
</dbReference>
<reference evidence="1 2" key="1">
    <citation type="submission" date="2014-03" db="EMBL/GenBank/DDBJ databases">
        <title>The genome of Kluyveromyces dobzhanskii.</title>
        <authorList>
            <person name="Nystedt B."/>
            <person name="Astrom S."/>
        </authorList>
    </citation>
    <scope>NUCLEOTIDE SEQUENCE [LARGE SCALE GENOMIC DNA]</scope>
    <source>
        <strain evidence="1 2">CBS 2104</strain>
    </source>
</reference>
<dbReference type="EMBL" id="CCBQ010000020">
    <property type="protein sequence ID" value="CDO93247.1"/>
    <property type="molecule type" value="Genomic_DNA"/>
</dbReference>
<organism evidence="1 2">
    <name type="scientific">Kluyveromyces dobzhanskii CBS 2104</name>
    <dbReference type="NCBI Taxonomy" id="1427455"/>
    <lineage>
        <taxon>Eukaryota</taxon>
        <taxon>Fungi</taxon>
        <taxon>Dikarya</taxon>
        <taxon>Ascomycota</taxon>
        <taxon>Saccharomycotina</taxon>
        <taxon>Saccharomycetes</taxon>
        <taxon>Saccharomycetales</taxon>
        <taxon>Saccharomycetaceae</taxon>
        <taxon>Kluyveromyces</taxon>
    </lineage>
</organism>
<dbReference type="InterPro" id="IPR013950">
    <property type="entry name" value="Mis14/Nsl1"/>
</dbReference>
<sequence length="214" mass="24797">MSSYVDKLDITQNQLRSLHKQFKEILDEKVRTALPKSSEDDQVNQEIQLQLDQFLMEALEMAGDSMNVLDAGKGTTVKSIIQEVQKEYMEPFDVELNEKVRQLYQEWEDETVKVSKLRREAPQAAVSEYASREKELFDEIDSRIERARTRSTASQPDTTVSQDQESEAYWAQIAEQFKSVLTSLANTNEQIPDHVLKQKRLRVLLDLIEKEVNT</sequence>
<evidence type="ECO:0000313" key="1">
    <source>
        <dbReference type="EMBL" id="CDO93247.1"/>
    </source>
</evidence>
<dbReference type="Proteomes" id="UP000031516">
    <property type="component" value="Unassembled WGS sequence"/>
</dbReference>
<accession>A0A0A8L2L6</accession>
<dbReference type="GO" id="GO:0000070">
    <property type="term" value="P:mitotic sister chromatid segregation"/>
    <property type="evidence" value="ECO:0007669"/>
    <property type="project" value="InterPro"/>
</dbReference>
<comment type="caution">
    <text evidence="1">The sequence shown here is derived from an EMBL/GenBank/DDBJ whole genome shotgun (WGS) entry which is preliminary data.</text>
</comment>
<evidence type="ECO:0000313" key="2">
    <source>
        <dbReference type="Proteomes" id="UP000031516"/>
    </source>
</evidence>
<gene>
    <name evidence="1" type="ORF">KLDO_g1549</name>
</gene>
<dbReference type="GO" id="GO:0000444">
    <property type="term" value="C:MIS12/MIND type complex"/>
    <property type="evidence" value="ECO:0007669"/>
    <property type="project" value="TreeGrafter"/>
</dbReference>
<dbReference type="OrthoDB" id="2135762at2759"/>
<name>A0A0A8L2L6_9SACH</name>
<proteinExistence type="predicted"/>
<dbReference type="AlphaFoldDB" id="A0A0A8L2L6"/>